<proteinExistence type="predicted"/>
<evidence type="ECO:0000256" key="1">
    <source>
        <dbReference type="SAM" id="Phobius"/>
    </source>
</evidence>
<sequence length="35" mass="4204">MRNIFIALFFSAPVFFLWPYIAVFNLYVQLKTSDM</sequence>
<feature type="transmembrane region" description="Helical" evidence="1">
    <location>
        <begin position="6"/>
        <end position="28"/>
    </location>
</feature>
<feature type="non-terminal residue" evidence="2">
    <location>
        <position position="35"/>
    </location>
</feature>
<accession>A0A382SN31</accession>
<dbReference type="AlphaFoldDB" id="A0A382SN31"/>
<reference evidence="2" key="1">
    <citation type="submission" date="2018-05" db="EMBL/GenBank/DDBJ databases">
        <authorList>
            <person name="Lanie J.A."/>
            <person name="Ng W.-L."/>
            <person name="Kazmierczak K.M."/>
            <person name="Andrzejewski T.M."/>
            <person name="Davidsen T.M."/>
            <person name="Wayne K.J."/>
            <person name="Tettelin H."/>
            <person name="Glass J.I."/>
            <person name="Rusch D."/>
            <person name="Podicherti R."/>
            <person name="Tsui H.-C.T."/>
            <person name="Winkler M.E."/>
        </authorList>
    </citation>
    <scope>NUCLEOTIDE SEQUENCE</scope>
</reference>
<keyword evidence="1" id="KW-1133">Transmembrane helix</keyword>
<gene>
    <name evidence="2" type="ORF">METZ01_LOCUS363481</name>
</gene>
<name>A0A382SN31_9ZZZZ</name>
<organism evidence="2">
    <name type="scientific">marine metagenome</name>
    <dbReference type="NCBI Taxonomy" id="408172"/>
    <lineage>
        <taxon>unclassified sequences</taxon>
        <taxon>metagenomes</taxon>
        <taxon>ecological metagenomes</taxon>
    </lineage>
</organism>
<keyword evidence="1" id="KW-0472">Membrane</keyword>
<protein>
    <submittedName>
        <fullName evidence="2">Uncharacterized protein</fullName>
    </submittedName>
</protein>
<dbReference type="EMBL" id="UINC01129909">
    <property type="protein sequence ID" value="SVD10627.1"/>
    <property type="molecule type" value="Genomic_DNA"/>
</dbReference>
<evidence type="ECO:0000313" key="2">
    <source>
        <dbReference type="EMBL" id="SVD10627.1"/>
    </source>
</evidence>
<keyword evidence="1" id="KW-0812">Transmembrane</keyword>